<dbReference type="Pfam" id="PF02518">
    <property type="entry name" value="HATPase_c"/>
    <property type="match status" value="1"/>
</dbReference>
<dbReference type="EMBL" id="CP032125">
    <property type="protein sequence ID" value="AXX96469.1"/>
    <property type="molecule type" value="Genomic_DNA"/>
</dbReference>
<dbReference type="InterPro" id="IPR004358">
    <property type="entry name" value="Sig_transdc_His_kin-like_C"/>
</dbReference>
<keyword evidence="10" id="KW-0067">ATP-binding</keyword>
<evidence type="ECO:0000256" key="6">
    <source>
        <dbReference type="ARBA" id="ARBA00022679"/>
    </source>
</evidence>
<dbReference type="RefSeq" id="WP_118941127.1">
    <property type="nucleotide sequence ID" value="NZ_CP032125.1"/>
</dbReference>
<dbReference type="GO" id="GO:0005886">
    <property type="term" value="C:plasma membrane"/>
    <property type="evidence" value="ECO:0007669"/>
    <property type="project" value="UniProtKB-SubCell"/>
</dbReference>
<dbReference type="InterPro" id="IPR011006">
    <property type="entry name" value="CheY-like_superfamily"/>
</dbReference>
<dbReference type="Gene3D" id="3.40.50.2300">
    <property type="match status" value="1"/>
</dbReference>
<dbReference type="SUPFAM" id="SSF55874">
    <property type="entry name" value="ATPase domain of HSP90 chaperone/DNA topoisomerase II/histidine kinase"/>
    <property type="match status" value="1"/>
</dbReference>
<dbReference type="Pfam" id="PF00512">
    <property type="entry name" value="HisKA"/>
    <property type="match status" value="1"/>
</dbReference>
<dbReference type="SUPFAM" id="SSF47384">
    <property type="entry name" value="Homodimeric domain of signal transducing histidine kinase"/>
    <property type="match status" value="1"/>
</dbReference>
<evidence type="ECO:0000256" key="13">
    <source>
        <dbReference type="ARBA" id="ARBA00023136"/>
    </source>
</evidence>
<organism evidence="18 19">
    <name type="scientific">Profundibacter amoris</name>
    <dbReference type="NCBI Taxonomy" id="2171755"/>
    <lineage>
        <taxon>Bacteria</taxon>
        <taxon>Pseudomonadati</taxon>
        <taxon>Pseudomonadota</taxon>
        <taxon>Alphaproteobacteria</taxon>
        <taxon>Rhodobacterales</taxon>
        <taxon>Paracoccaceae</taxon>
        <taxon>Profundibacter</taxon>
    </lineage>
</organism>
<evidence type="ECO:0000313" key="18">
    <source>
        <dbReference type="EMBL" id="AXX96469.1"/>
    </source>
</evidence>
<feature type="domain" description="Histidine kinase" evidence="16">
    <location>
        <begin position="215"/>
        <end position="438"/>
    </location>
</feature>
<evidence type="ECO:0000256" key="3">
    <source>
        <dbReference type="ARBA" id="ARBA00012438"/>
    </source>
</evidence>
<dbReference type="CDD" id="cd17546">
    <property type="entry name" value="REC_hyHK_CKI1_RcsC-like"/>
    <property type="match status" value="1"/>
</dbReference>
<keyword evidence="6" id="KW-0808">Transferase</keyword>
<accession>A0A347UC91</accession>
<dbReference type="Gene3D" id="3.30.565.10">
    <property type="entry name" value="Histidine kinase-like ATPase, C-terminal domain"/>
    <property type="match status" value="1"/>
</dbReference>
<proteinExistence type="predicted"/>
<dbReference type="SMART" id="SM00388">
    <property type="entry name" value="HisKA"/>
    <property type="match status" value="1"/>
</dbReference>
<evidence type="ECO:0000259" key="16">
    <source>
        <dbReference type="PROSITE" id="PS50109"/>
    </source>
</evidence>
<dbReference type="InterPro" id="IPR036890">
    <property type="entry name" value="HATPase_C_sf"/>
</dbReference>
<dbReference type="GO" id="GO:0005524">
    <property type="term" value="F:ATP binding"/>
    <property type="evidence" value="ECO:0007669"/>
    <property type="project" value="UniProtKB-KW"/>
</dbReference>
<dbReference type="PRINTS" id="PR00344">
    <property type="entry name" value="BCTRLSENSOR"/>
</dbReference>
<dbReference type="Pfam" id="PF00072">
    <property type="entry name" value="Response_reg"/>
    <property type="match status" value="1"/>
</dbReference>
<evidence type="ECO:0000259" key="17">
    <source>
        <dbReference type="PROSITE" id="PS50110"/>
    </source>
</evidence>
<gene>
    <name evidence="18" type="ORF">BAR1_00090</name>
</gene>
<evidence type="ECO:0000256" key="15">
    <source>
        <dbReference type="SAM" id="Coils"/>
    </source>
</evidence>
<dbReference type="FunFam" id="1.10.287.130:FF:000003">
    <property type="entry name" value="Histidine kinase"/>
    <property type="match status" value="1"/>
</dbReference>
<evidence type="ECO:0000256" key="4">
    <source>
        <dbReference type="ARBA" id="ARBA00022475"/>
    </source>
</evidence>
<keyword evidence="13" id="KW-0472">Membrane</keyword>
<evidence type="ECO:0000256" key="9">
    <source>
        <dbReference type="ARBA" id="ARBA00022777"/>
    </source>
</evidence>
<protein>
    <recommendedName>
        <fullName evidence="3">histidine kinase</fullName>
        <ecNumber evidence="3">2.7.13.3</ecNumber>
    </recommendedName>
</protein>
<feature type="domain" description="Response regulatory" evidence="17">
    <location>
        <begin position="602"/>
        <end position="721"/>
    </location>
</feature>
<dbReference type="OrthoDB" id="9801651at2"/>
<dbReference type="InterPro" id="IPR003594">
    <property type="entry name" value="HATPase_dom"/>
</dbReference>
<evidence type="ECO:0000256" key="1">
    <source>
        <dbReference type="ARBA" id="ARBA00000085"/>
    </source>
</evidence>
<dbReference type="InterPro" id="IPR005467">
    <property type="entry name" value="His_kinase_dom"/>
</dbReference>
<keyword evidence="9" id="KW-0418">Kinase</keyword>
<dbReference type="PROSITE" id="PS50109">
    <property type="entry name" value="HIS_KIN"/>
    <property type="match status" value="1"/>
</dbReference>
<dbReference type="SMART" id="SM00448">
    <property type="entry name" value="REC"/>
    <property type="match status" value="1"/>
</dbReference>
<keyword evidence="19" id="KW-1185">Reference proteome</keyword>
<evidence type="ECO:0000256" key="5">
    <source>
        <dbReference type="ARBA" id="ARBA00022553"/>
    </source>
</evidence>
<dbReference type="PANTHER" id="PTHR45339:SF1">
    <property type="entry name" value="HYBRID SIGNAL TRANSDUCTION HISTIDINE KINASE J"/>
    <property type="match status" value="1"/>
</dbReference>
<evidence type="ECO:0000256" key="8">
    <source>
        <dbReference type="ARBA" id="ARBA00022741"/>
    </source>
</evidence>
<comment type="subcellular location">
    <subcellularLocation>
        <location evidence="2">Cell membrane</location>
        <topology evidence="2">Multi-pass membrane protein</topology>
    </subcellularLocation>
</comment>
<keyword evidence="5 14" id="KW-0597">Phosphoprotein</keyword>
<reference evidence="18 19" key="1">
    <citation type="submission" date="2018-09" db="EMBL/GenBank/DDBJ databases">
        <title>Profundibacter amoris BAR1 gen. nov., sp. nov., a new member of the Roseobacter clade isolated at Lokis Castle Vent Field on the Arctic Mid-Oceanic Ridge.</title>
        <authorList>
            <person name="Le Moine Bauer S."/>
            <person name="Sjoeberg A.G."/>
            <person name="L'Haridon S."/>
            <person name="Stokke R."/>
            <person name="Roalkvam I."/>
            <person name="Steen I.H."/>
            <person name="Dahle H."/>
        </authorList>
    </citation>
    <scope>NUCLEOTIDE SEQUENCE [LARGE SCALE GENOMIC DNA]</scope>
    <source>
        <strain evidence="18 19">BAR1</strain>
    </source>
</reference>
<feature type="coiled-coil region" evidence="15">
    <location>
        <begin position="7"/>
        <end position="73"/>
    </location>
</feature>
<dbReference type="EC" id="2.7.13.3" evidence="3"/>
<dbReference type="KEGG" id="pamo:BAR1_00090"/>
<dbReference type="PANTHER" id="PTHR45339">
    <property type="entry name" value="HYBRID SIGNAL TRANSDUCTION HISTIDINE KINASE J"/>
    <property type="match status" value="1"/>
</dbReference>
<dbReference type="FunFam" id="3.30.565.10:FF:000010">
    <property type="entry name" value="Sensor histidine kinase RcsC"/>
    <property type="match status" value="1"/>
</dbReference>
<keyword evidence="7" id="KW-0812">Transmembrane</keyword>
<dbReference type="PROSITE" id="PS50110">
    <property type="entry name" value="RESPONSE_REGULATORY"/>
    <property type="match status" value="1"/>
</dbReference>
<name>A0A347UC91_9RHOB</name>
<evidence type="ECO:0000313" key="19">
    <source>
        <dbReference type="Proteomes" id="UP000261704"/>
    </source>
</evidence>
<sequence length="735" mass="81966">MELSEKLAQERRGRLAAERLLEQKQNELFSANSRLGQHARALSVEIIEKRNEAEELKGENTRVRSDLKTAERRLWDSIQTIQDGFAVFDMNDCMVHANDSYLSVFDGLEEIRPGVSYVRIVQLLVEEGIVDIGNKTPMEWRDSMLTRWHTDPIEPRVIRLWNGEYIKLVDRRASDGDTVTLALNITEQIRHEAELNKARDNAEAANRAKSAFLANMSHEIRTPMNGVVGMADLLTDTPLDDEQRLYVDTIKNSGEALLVIINDVLDYSKIEADKLTLNSEPFDLEQCIHEIATLLQPSVQDKPVEILVDFDMFLPTQYIGDAGRMRQILTNLIGNAVKFTHEGHVAIRVVGLDAGDGKTRVHISIEDTGIGIPPEMIDHVFGEFNQVEDERNRKFEGTGLGLAITKQLIELMEGEVWVDSVVGEGSSFGFHVTLPVHEPALIAPDDSLSHINQALIISPMRGAVEILTKQLALLGIKALSFDRCDVALAADFKKPDIGFVDQILLEKGGKGLAEGLHTKFPTLPLVLLGTDREMLGDSPALAVLQKPILRRALYETLLNLDESIPDEVEETPVPEVEIEEVPEIAEIEPPVVEEQQTKRKMRILAAEDNKTNQLVFRKMVKDLDIELQFANNGVEAVELFETFRPDMIFMDISMPMMDGKEATRTIREIEEKTGLPRTPVVALTAHAMAGDDTEILAAGLDYYLTKPLRKAAICDKVSELAPEGVSPVMPDQASG</sequence>
<evidence type="ECO:0000256" key="7">
    <source>
        <dbReference type="ARBA" id="ARBA00022692"/>
    </source>
</evidence>
<dbReference type="CDD" id="cd16922">
    <property type="entry name" value="HATPase_EvgS-ArcB-TorS-like"/>
    <property type="match status" value="1"/>
</dbReference>
<dbReference type="Gene3D" id="1.10.287.130">
    <property type="match status" value="1"/>
</dbReference>
<keyword evidence="15" id="KW-0175">Coiled coil</keyword>
<dbReference type="SUPFAM" id="SSF52172">
    <property type="entry name" value="CheY-like"/>
    <property type="match status" value="1"/>
</dbReference>
<feature type="modified residue" description="4-aspartylphosphate" evidence="14">
    <location>
        <position position="651"/>
    </location>
</feature>
<feature type="coiled-coil region" evidence="15">
    <location>
        <begin position="188"/>
        <end position="215"/>
    </location>
</feature>
<keyword evidence="12" id="KW-0902">Two-component regulatory system</keyword>
<keyword evidence="8" id="KW-0547">Nucleotide-binding</keyword>
<evidence type="ECO:0000256" key="10">
    <source>
        <dbReference type="ARBA" id="ARBA00022840"/>
    </source>
</evidence>
<dbReference type="Pfam" id="PF12860">
    <property type="entry name" value="PAS_7"/>
    <property type="match status" value="1"/>
</dbReference>
<dbReference type="SMART" id="SM00387">
    <property type="entry name" value="HATPase_c"/>
    <property type="match status" value="1"/>
</dbReference>
<keyword evidence="11" id="KW-1133">Transmembrane helix</keyword>
<evidence type="ECO:0000256" key="2">
    <source>
        <dbReference type="ARBA" id="ARBA00004651"/>
    </source>
</evidence>
<dbReference type="CDD" id="cd00082">
    <property type="entry name" value="HisKA"/>
    <property type="match status" value="1"/>
</dbReference>
<comment type="catalytic activity">
    <reaction evidence="1">
        <text>ATP + protein L-histidine = ADP + protein N-phospho-L-histidine.</text>
        <dbReference type="EC" id="2.7.13.3"/>
    </reaction>
</comment>
<dbReference type="InterPro" id="IPR001789">
    <property type="entry name" value="Sig_transdc_resp-reg_receiver"/>
</dbReference>
<keyword evidence="4" id="KW-1003">Cell membrane</keyword>
<dbReference type="InterPro" id="IPR036097">
    <property type="entry name" value="HisK_dim/P_sf"/>
</dbReference>
<dbReference type="Proteomes" id="UP000261704">
    <property type="component" value="Chromosome"/>
</dbReference>
<evidence type="ECO:0000256" key="14">
    <source>
        <dbReference type="PROSITE-ProRule" id="PRU00169"/>
    </source>
</evidence>
<evidence type="ECO:0000256" key="12">
    <source>
        <dbReference type="ARBA" id="ARBA00023012"/>
    </source>
</evidence>
<dbReference type="InterPro" id="IPR003661">
    <property type="entry name" value="HisK_dim/P_dom"/>
</dbReference>
<dbReference type="GO" id="GO:0000155">
    <property type="term" value="F:phosphorelay sensor kinase activity"/>
    <property type="evidence" value="ECO:0007669"/>
    <property type="project" value="InterPro"/>
</dbReference>
<dbReference type="AlphaFoldDB" id="A0A347UC91"/>
<evidence type="ECO:0000256" key="11">
    <source>
        <dbReference type="ARBA" id="ARBA00022989"/>
    </source>
</evidence>